<evidence type="ECO:0000259" key="2">
    <source>
        <dbReference type="PROSITE" id="PS50975"/>
    </source>
</evidence>
<dbReference type="EMBL" id="FOHN01000001">
    <property type="protein sequence ID" value="SES64063.1"/>
    <property type="molecule type" value="Genomic_DNA"/>
</dbReference>
<dbReference type="PANTHER" id="PTHR37018:SF1">
    <property type="entry name" value="CULTURE SPECIFIC PROTEIN, PUTATIVE (AFU_ORTHOLOGUE AFUA_2G00130)-RELATED"/>
    <property type="match status" value="1"/>
</dbReference>
<evidence type="ECO:0000313" key="3">
    <source>
        <dbReference type="EMBL" id="SES64063.1"/>
    </source>
</evidence>
<evidence type="ECO:0000256" key="1">
    <source>
        <dbReference type="PROSITE-ProRule" id="PRU00409"/>
    </source>
</evidence>
<keyword evidence="1" id="KW-0067">ATP-binding</keyword>
<sequence>MEQNKTGNRIYAAKFDSERYWQPEHIVMLPAIRNNSLDNIVCAMDELMFALCQNQEDVVLTGLPMNPVHLAYLHKLGFQFTNQYLEEEMEGKSCEYHAENYKLHDVSQNAVLETYAILPEYEVLAKQNHICYPHPEQDAVANVNSKVYSTELSKKLGFSQYAKIVRDEASFLREGKRILQENGGLIIKEEYGVSGKGNLKITEEKAFQTVCRNIAMQCKKGKEIRFILEPAFQVAKDFSVQYYIHKDTGKAERISVQQILNQERAYHGSVTADEELLLLLEQRGYFKIMEQVMEQLYKDGYFGDVCVDSMIVEPDMLVPVVEINARKSMSLIKKNLESRLVQLGYDNEEICTFYIDAIVHPKLCMEEVLRRMQEAKILFTVDSGKGVIPLTSNTLFINLRKKTEKNQKGRMYFLLAGTRTEVAQYREKVTDLCKTFAEG</sequence>
<dbReference type="GO" id="GO:0046872">
    <property type="term" value="F:metal ion binding"/>
    <property type="evidence" value="ECO:0007669"/>
    <property type="project" value="InterPro"/>
</dbReference>
<accession>A0A1H9Y5D4</accession>
<feature type="domain" description="ATP-grasp" evidence="2">
    <location>
        <begin position="150"/>
        <end position="356"/>
    </location>
</feature>
<dbReference type="GO" id="GO:0005524">
    <property type="term" value="F:ATP binding"/>
    <property type="evidence" value="ECO:0007669"/>
    <property type="project" value="UniProtKB-UniRule"/>
</dbReference>
<keyword evidence="4" id="KW-1185">Reference proteome</keyword>
<dbReference type="PROSITE" id="PS50975">
    <property type="entry name" value="ATP_GRASP"/>
    <property type="match status" value="1"/>
</dbReference>
<dbReference type="OrthoDB" id="20966at2"/>
<dbReference type="InterPro" id="IPR053269">
    <property type="entry name" value="Asp-Met_ligase"/>
</dbReference>
<dbReference type="AlphaFoldDB" id="A0A1H9Y5D4"/>
<organism evidence="3 4">
    <name type="scientific">[Clostridium] polysaccharolyticum</name>
    <dbReference type="NCBI Taxonomy" id="29364"/>
    <lineage>
        <taxon>Bacteria</taxon>
        <taxon>Bacillati</taxon>
        <taxon>Bacillota</taxon>
        <taxon>Clostridia</taxon>
        <taxon>Lachnospirales</taxon>
        <taxon>Lachnospiraceae</taxon>
    </lineage>
</organism>
<name>A0A1H9Y5D4_9FIRM</name>
<dbReference type="STRING" id="29364.SAMN04487772_101154"/>
<dbReference type="Proteomes" id="UP000199800">
    <property type="component" value="Unassembled WGS sequence"/>
</dbReference>
<dbReference type="RefSeq" id="WP_092475030.1">
    <property type="nucleotide sequence ID" value="NZ_FOHN01000001.1"/>
</dbReference>
<evidence type="ECO:0000313" key="4">
    <source>
        <dbReference type="Proteomes" id="UP000199800"/>
    </source>
</evidence>
<proteinExistence type="predicted"/>
<dbReference type="SUPFAM" id="SSF56059">
    <property type="entry name" value="Glutathione synthetase ATP-binding domain-like"/>
    <property type="match status" value="1"/>
</dbReference>
<keyword evidence="1" id="KW-0547">Nucleotide-binding</keyword>
<dbReference type="PANTHER" id="PTHR37018">
    <property type="entry name" value="CULTURE SPECIFIC PROTEIN, PUTATIVE (AFU_ORTHOLOGUE AFUA_2G00130)-RELATED"/>
    <property type="match status" value="1"/>
</dbReference>
<dbReference type="InterPro" id="IPR011761">
    <property type="entry name" value="ATP-grasp"/>
</dbReference>
<gene>
    <name evidence="3" type="ORF">SAMN04487772_101154</name>
</gene>
<reference evidence="3 4" key="1">
    <citation type="submission" date="2016-10" db="EMBL/GenBank/DDBJ databases">
        <authorList>
            <person name="de Groot N.N."/>
        </authorList>
    </citation>
    <scope>NUCLEOTIDE SEQUENCE [LARGE SCALE GENOMIC DNA]</scope>
    <source>
        <strain evidence="3 4">DSM 1801</strain>
    </source>
</reference>
<protein>
    <recommendedName>
        <fullName evidence="2">ATP-grasp domain-containing protein</fullName>
    </recommendedName>
</protein>